<dbReference type="PANTHER" id="PTHR43537">
    <property type="entry name" value="TRANSCRIPTIONAL REGULATOR, GNTR FAMILY"/>
    <property type="match status" value="1"/>
</dbReference>
<dbReference type="PROSITE" id="PS50949">
    <property type="entry name" value="HTH_GNTR"/>
    <property type="match status" value="1"/>
</dbReference>
<sequence length="184" mass="20962">MNAPITNHQTDDEHSLTERAYRAISHAIARLELKPGESLTQDRLAKWLAISRTPVREALRRLEQDGILQTAPGRGLIVAELTIKDADDLLEMLCLLDTQAAGLAAQRRTPAQAERLVAIAQELMVAAERYDIEAWDRIDQPYHETLLDASNNLYLRRSIEDVRRRLPRITYHLSRQPEHLLEGS</sequence>
<keyword evidence="1" id="KW-0805">Transcription regulation</keyword>
<reference evidence="5 6" key="1">
    <citation type="submission" date="2015-09" db="EMBL/GenBank/DDBJ databases">
        <title>Draft genome sequence of Kouleothrix aurantiaca JCM 19913.</title>
        <authorList>
            <person name="Hemp J."/>
        </authorList>
    </citation>
    <scope>NUCLEOTIDE SEQUENCE [LARGE SCALE GENOMIC DNA]</scope>
    <source>
        <strain evidence="5 6">COM-B</strain>
    </source>
</reference>
<keyword evidence="6" id="KW-1185">Reference proteome</keyword>
<protein>
    <recommendedName>
        <fullName evidence="4">HTH gntR-type domain-containing protein</fullName>
    </recommendedName>
</protein>
<dbReference type="InterPro" id="IPR036390">
    <property type="entry name" value="WH_DNA-bd_sf"/>
</dbReference>
<evidence type="ECO:0000256" key="2">
    <source>
        <dbReference type="ARBA" id="ARBA00023125"/>
    </source>
</evidence>
<dbReference type="InterPro" id="IPR008920">
    <property type="entry name" value="TF_FadR/GntR_C"/>
</dbReference>
<dbReference type="Pfam" id="PF07729">
    <property type="entry name" value="FCD"/>
    <property type="match status" value="1"/>
</dbReference>
<comment type="caution">
    <text evidence="5">The sequence shown here is derived from an EMBL/GenBank/DDBJ whole genome shotgun (WGS) entry which is preliminary data.</text>
</comment>
<dbReference type="SMART" id="SM00345">
    <property type="entry name" value="HTH_GNTR"/>
    <property type="match status" value="1"/>
</dbReference>
<evidence type="ECO:0000313" key="5">
    <source>
        <dbReference type="EMBL" id="KPV50725.1"/>
    </source>
</evidence>
<dbReference type="CDD" id="cd07377">
    <property type="entry name" value="WHTH_GntR"/>
    <property type="match status" value="1"/>
</dbReference>
<accession>A0A0N8PRS3</accession>
<dbReference type="GO" id="GO:0003677">
    <property type="term" value="F:DNA binding"/>
    <property type="evidence" value="ECO:0007669"/>
    <property type="project" value="UniProtKB-KW"/>
</dbReference>
<dbReference type="AlphaFoldDB" id="A0A0N8PRS3"/>
<dbReference type="SUPFAM" id="SSF48008">
    <property type="entry name" value="GntR ligand-binding domain-like"/>
    <property type="match status" value="1"/>
</dbReference>
<dbReference type="Gene3D" id="1.10.10.10">
    <property type="entry name" value="Winged helix-like DNA-binding domain superfamily/Winged helix DNA-binding domain"/>
    <property type="match status" value="1"/>
</dbReference>
<dbReference type="PANTHER" id="PTHR43537:SF24">
    <property type="entry name" value="GLUCONATE OPERON TRANSCRIPTIONAL REPRESSOR"/>
    <property type="match status" value="1"/>
</dbReference>
<dbReference type="InterPro" id="IPR000524">
    <property type="entry name" value="Tscrpt_reg_HTH_GntR"/>
</dbReference>
<dbReference type="InterPro" id="IPR036388">
    <property type="entry name" value="WH-like_DNA-bd_sf"/>
</dbReference>
<feature type="non-terminal residue" evidence="5">
    <location>
        <position position="184"/>
    </location>
</feature>
<feature type="domain" description="HTH gntR-type" evidence="4">
    <location>
        <begin position="14"/>
        <end position="81"/>
    </location>
</feature>
<dbReference type="Proteomes" id="UP000050509">
    <property type="component" value="Unassembled WGS sequence"/>
</dbReference>
<dbReference type="Gene3D" id="1.20.120.530">
    <property type="entry name" value="GntR ligand-binding domain-like"/>
    <property type="match status" value="1"/>
</dbReference>
<organism evidence="5 6">
    <name type="scientific">Kouleothrix aurantiaca</name>
    <dbReference type="NCBI Taxonomy" id="186479"/>
    <lineage>
        <taxon>Bacteria</taxon>
        <taxon>Bacillati</taxon>
        <taxon>Chloroflexota</taxon>
        <taxon>Chloroflexia</taxon>
        <taxon>Chloroflexales</taxon>
        <taxon>Roseiflexineae</taxon>
        <taxon>Roseiflexaceae</taxon>
        <taxon>Kouleothrix</taxon>
    </lineage>
</organism>
<evidence type="ECO:0000259" key="4">
    <source>
        <dbReference type="PROSITE" id="PS50949"/>
    </source>
</evidence>
<proteinExistence type="predicted"/>
<keyword evidence="3" id="KW-0804">Transcription</keyword>
<evidence type="ECO:0000313" key="6">
    <source>
        <dbReference type="Proteomes" id="UP000050509"/>
    </source>
</evidence>
<dbReference type="InterPro" id="IPR011711">
    <property type="entry name" value="GntR_C"/>
</dbReference>
<dbReference type="Pfam" id="PF00392">
    <property type="entry name" value="GntR"/>
    <property type="match status" value="1"/>
</dbReference>
<name>A0A0N8PRS3_9CHLR</name>
<gene>
    <name evidence="5" type="ORF">SE17_25245</name>
</gene>
<evidence type="ECO:0000256" key="1">
    <source>
        <dbReference type="ARBA" id="ARBA00023015"/>
    </source>
</evidence>
<keyword evidence="2" id="KW-0238">DNA-binding</keyword>
<evidence type="ECO:0000256" key="3">
    <source>
        <dbReference type="ARBA" id="ARBA00023163"/>
    </source>
</evidence>
<dbReference type="GO" id="GO:0003700">
    <property type="term" value="F:DNA-binding transcription factor activity"/>
    <property type="evidence" value="ECO:0007669"/>
    <property type="project" value="InterPro"/>
</dbReference>
<dbReference type="EMBL" id="LJCR01001242">
    <property type="protein sequence ID" value="KPV50725.1"/>
    <property type="molecule type" value="Genomic_DNA"/>
</dbReference>
<dbReference type="SUPFAM" id="SSF46785">
    <property type="entry name" value="Winged helix' DNA-binding domain"/>
    <property type="match status" value="1"/>
</dbReference>